<keyword evidence="3" id="KW-1185">Reference proteome</keyword>
<proteinExistence type="inferred from homology"/>
<dbReference type="AlphaFoldDB" id="A0AAV6WCL5"/>
<organism evidence="2 3">
    <name type="scientific">Buddleja alternifolia</name>
    <dbReference type="NCBI Taxonomy" id="168488"/>
    <lineage>
        <taxon>Eukaryota</taxon>
        <taxon>Viridiplantae</taxon>
        <taxon>Streptophyta</taxon>
        <taxon>Embryophyta</taxon>
        <taxon>Tracheophyta</taxon>
        <taxon>Spermatophyta</taxon>
        <taxon>Magnoliopsida</taxon>
        <taxon>eudicotyledons</taxon>
        <taxon>Gunneridae</taxon>
        <taxon>Pentapetalae</taxon>
        <taxon>asterids</taxon>
        <taxon>lamiids</taxon>
        <taxon>Lamiales</taxon>
        <taxon>Scrophulariaceae</taxon>
        <taxon>Buddlejeae</taxon>
        <taxon>Buddleja</taxon>
    </lineage>
</organism>
<dbReference type="PANTHER" id="PTHR31642:SF266">
    <property type="entry name" value="HXXXD-TYPE ACYL-TRANSFERASE FAMILY PROTEIN"/>
    <property type="match status" value="1"/>
</dbReference>
<accession>A0AAV6WCL5</accession>
<reference evidence="2" key="1">
    <citation type="submission" date="2019-10" db="EMBL/GenBank/DDBJ databases">
        <authorList>
            <person name="Zhang R."/>
            <person name="Pan Y."/>
            <person name="Wang J."/>
            <person name="Ma R."/>
            <person name="Yu S."/>
        </authorList>
    </citation>
    <scope>NUCLEOTIDE SEQUENCE</scope>
    <source>
        <strain evidence="2">LA-IB0</strain>
        <tissue evidence="2">Leaf</tissue>
    </source>
</reference>
<dbReference type="InterPro" id="IPR050317">
    <property type="entry name" value="Plant_Fungal_Acyltransferase"/>
</dbReference>
<evidence type="ECO:0000313" key="3">
    <source>
        <dbReference type="Proteomes" id="UP000826271"/>
    </source>
</evidence>
<comment type="similarity">
    <text evidence="1">Belongs to the plant acyltransferase family.</text>
</comment>
<dbReference type="Pfam" id="PF02458">
    <property type="entry name" value="Transferase"/>
    <property type="match status" value="2"/>
</dbReference>
<dbReference type="PANTHER" id="PTHR31642">
    <property type="entry name" value="TRICHOTHECENE 3-O-ACETYLTRANSFERASE"/>
    <property type="match status" value="1"/>
</dbReference>
<evidence type="ECO:0000313" key="2">
    <source>
        <dbReference type="EMBL" id="KAG8365449.1"/>
    </source>
</evidence>
<dbReference type="InterPro" id="IPR023213">
    <property type="entry name" value="CAT-like_dom_sf"/>
</dbReference>
<gene>
    <name evidence="2" type="ORF">BUALT_Bualt18G0106000</name>
</gene>
<sequence length="494" mass="55080">MCIKREFEMNVSKTEVVAAALPMQDHWLPLSNLDLLLPPVDVGVFFCYKTTNELSFGHIVGVLKKALAQTLVSYYAFAAVLVKNSAGEPELLCNNSGVDFVEAYGGVELKDLNLYNPDESVEGKLVPERKRGVLAVQTAEIVQKDRHRKTFKDSFRDRYECSPYGSRNSDLVTQLKCGGVVVAATFAHQVADAYSANMFLVSWAEMAQFKPLSLPPPSFRRSLLFPRRPGAYHLSVDNMYIPISALPPPQDDDNDDNQAAISRIYYITSDRINKIQSLANIDTAEDDRRSKLVAFSAYLWKTIAAGKNSDKNCKLGLVVDGRSRLIDGDENEAKLIASYFGNVLSIPFGEIGIGKLNEKPLNWVAREVHAFLKCAVTKEHFLGLIDWVEERRPEMGVSRIYAARVTEEEPAVVVSSGKDFPVRRMDFGWGLPVFGSYHFPWGGKSGYVMPMVSPKGNGDWVVYMHLLRGQLELIESTAAHVFSPITSDYLLSMT</sequence>
<dbReference type="GO" id="GO:0016747">
    <property type="term" value="F:acyltransferase activity, transferring groups other than amino-acyl groups"/>
    <property type="evidence" value="ECO:0007669"/>
    <property type="project" value="TreeGrafter"/>
</dbReference>
<dbReference type="Gene3D" id="3.30.559.10">
    <property type="entry name" value="Chloramphenicol acetyltransferase-like domain"/>
    <property type="match status" value="2"/>
</dbReference>
<comment type="caution">
    <text evidence="2">The sequence shown here is derived from an EMBL/GenBank/DDBJ whole genome shotgun (WGS) entry which is preliminary data.</text>
</comment>
<evidence type="ECO:0000256" key="1">
    <source>
        <dbReference type="ARBA" id="ARBA00009861"/>
    </source>
</evidence>
<dbReference type="Proteomes" id="UP000826271">
    <property type="component" value="Unassembled WGS sequence"/>
</dbReference>
<dbReference type="EMBL" id="WHWC01000018">
    <property type="protein sequence ID" value="KAG8365449.1"/>
    <property type="molecule type" value="Genomic_DNA"/>
</dbReference>
<name>A0AAV6WCL5_9LAMI</name>
<protein>
    <submittedName>
        <fullName evidence="2">Uncharacterized protein</fullName>
    </submittedName>
</protein>